<sequence length="357" mass="38367">MSNLVTAKIVDSIGVLTLNRPEKLNALNHEMVDAIAEVLQEWAGDPSVKMLFIQGAGERGLCAGGDIRAFYDFLKDGQPEHMLAFLRAEYAVNRAIATFPKPTIAYMDGICMGGGVGLSGHADVRIVTERSKVAMPETRIGLTPDVGGTHLLGHAPGRTGEYLGLTSAVMGPGDAIYAGFADMMIDSENYVDVVSTLPDLVGLSTADLSAALEVMYSASPNIAAKTRGALPESLEINQDWIDRAFAGETVADIMNALAEIPGEGPRAALDEMKTHSYLSQEAALQCIRAAREGNNLSQALEREYNMVEYVISFPDFVEGVRAQVVDKDRNPQWTIKGPEDVDREAISRVATNVPDPA</sequence>
<dbReference type="Pfam" id="PF16113">
    <property type="entry name" value="ECH_2"/>
    <property type="match status" value="1"/>
</dbReference>
<dbReference type="Proteomes" id="UP000183530">
    <property type="component" value="Chromosome"/>
</dbReference>
<dbReference type="InterPro" id="IPR029045">
    <property type="entry name" value="ClpP/crotonase-like_dom_sf"/>
</dbReference>
<evidence type="ECO:0000313" key="6">
    <source>
        <dbReference type="Proteomes" id="UP000183530"/>
    </source>
</evidence>
<dbReference type="GO" id="GO:0005829">
    <property type="term" value="C:cytosol"/>
    <property type="evidence" value="ECO:0007669"/>
    <property type="project" value="TreeGrafter"/>
</dbReference>
<dbReference type="OrthoDB" id="9790967at2"/>
<dbReference type="GO" id="GO:0006574">
    <property type="term" value="P:L-valine catabolic process"/>
    <property type="evidence" value="ECO:0007669"/>
    <property type="project" value="TreeGrafter"/>
</dbReference>
<evidence type="ECO:0000313" key="5">
    <source>
        <dbReference type="EMBL" id="APF41260.1"/>
    </source>
</evidence>
<organism evidence="5 6">
    <name type="scientific">Neomicrococcus aestuarii</name>
    <dbReference type="NCBI Taxonomy" id="556325"/>
    <lineage>
        <taxon>Bacteria</taxon>
        <taxon>Bacillati</taxon>
        <taxon>Actinomycetota</taxon>
        <taxon>Actinomycetes</taxon>
        <taxon>Micrococcales</taxon>
        <taxon>Micrococcaceae</taxon>
        <taxon>Neomicrococcus</taxon>
    </lineage>
</organism>
<protein>
    <recommendedName>
        <fullName evidence="2">3-hydroxyisobutyryl-CoA hydrolase</fullName>
        <ecNumber evidence="2">3.1.2.4</ecNumber>
    </recommendedName>
</protein>
<dbReference type="EC" id="3.1.2.4" evidence="2"/>
<evidence type="ECO:0000256" key="2">
    <source>
        <dbReference type="ARBA" id="ARBA00011915"/>
    </source>
</evidence>
<dbReference type="EMBL" id="CP018135">
    <property type="protein sequence ID" value="APF41260.1"/>
    <property type="molecule type" value="Genomic_DNA"/>
</dbReference>
<dbReference type="STRING" id="556325.BHE16_09955"/>
<dbReference type="RefSeq" id="WP_071894728.1">
    <property type="nucleotide sequence ID" value="NZ_CP018135.1"/>
</dbReference>
<proteinExistence type="predicted"/>
<name>A0A1L2ZPZ9_9MICC</name>
<accession>A0A1L2ZPZ9</accession>
<dbReference type="CDD" id="cd06558">
    <property type="entry name" value="crotonase-like"/>
    <property type="match status" value="1"/>
</dbReference>
<dbReference type="AlphaFoldDB" id="A0A1L2ZPZ9"/>
<dbReference type="NCBIfam" id="NF004127">
    <property type="entry name" value="PRK05617.1"/>
    <property type="match status" value="1"/>
</dbReference>
<gene>
    <name evidence="5" type="ORF">BHE16_09955</name>
</gene>
<dbReference type="GO" id="GO:0003860">
    <property type="term" value="F:3-hydroxyisobutyryl-CoA hydrolase activity"/>
    <property type="evidence" value="ECO:0007669"/>
    <property type="project" value="UniProtKB-EC"/>
</dbReference>
<dbReference type="InterPro" id="IPR032259">
    <property type="entry name" value="HIBYL-CoA-H"/>
</dbReference>
<reference evidence="5 6" key="1">
    <citation type="submission" date="2016-11" db="EMBL/GenBank/DDBJ databases">
        <title>Genome sequencing of Zhihengliuella aestuarii B18 antagonistic to Plasmodiophora brassicae.</title>
        <authorList>
            <person name="Luo Y."/>
        </authorList>
    </citation>
    <scope>NUCLEOTIDE SEQUENCE [LARGE SCALE GENOMIC DNA]</scope>
    <source>
        <strain evidence="5 6">B18</strain>
    </source>
</reference>
<comment type="catalytic activity">
    <reaction evidence="1">
        <text>3-hydroxy-2-methylpropanoyl-CoA + H2O = 3-hydroxy-2-methylpropanoate + CoA + H(+)</text>
        <dbReference type="Rhea" id="RHEA:20888"/>
        <dbReference type="ChEBI" id="CHEBI:11805"/>
        <dbReference type="ChEBI" id="CHEBI:15377"/>
        <dbReference type="ChEBI" id="CHEBI:15378"/>
        <dbReference type="ChEBI" id="CHEBI:57287"/>
        <dbReference type="ChEBI" id="CHEBI:57340"/>
        <dbReference type="EC" id="3.1.2.4"/>
    </reaction>
</comment>
<dbReference type="Gene3D" id="3.90.226.10">
    <property type="entry name" value="2-enoyl-CoA Hydratase, Chain A, domain 1"/>
    <property type="match status" value="1"/>
</dbReference>
<dbReference type="PANTHER" id="PTHR43176:SF3">
    <property type="entry name" value="3-HYDROXYISOBUTYRYL-COA HYDROLASE, MITOCHONDRIAL"/>
    <property type="match status" value="1"/>
</dbReference>
<evidence type="ECO:0000259" key="4">
    <source>
        <dbReference type="Pfam" id="PF16113"/>
    </source>
</evidence>
<feature type="domain" description="Enoyl-CoA hydratase/isomerase" evidence="4">
    <location>
        <begin position="13"/>
        <end position="348"/>
    </location>
</feature>
<dbReference type="InterPro" id="IPR045004">
    <property type="entry name" value="ECH_dom"/>
</dbReference>
<dbReference type="KEGG" id="nae:BHE16_09955"/>
<evidence type="ECO:0000256" key="1">
    <source>
        <dbReference type="ARBA" id="ARBA00001709"/>
    </source>
</evidence>
<dbReference type="SUPFAM" id="SSF52096">
    <property type="entry name" value="ClpP/crotonase"/>
    <property type="match status" value="1"/>
</dbReference>
<evidence type="ECO:0000256" key="3">
    <source>
        <dbReference type="ARBA" id="ARBA00022801"/>
    </source>
</evidence>
<dbReference type="PANTHER" id="PTHR43176">
    <property type="entry name" value="3-HYDROXYISOBUTYRYL-COA HYDROLASE-RELATED"/>
    <property type="match status" value="1"/>
</dbReference>
<keyword evidence="6" id="KW-1185">Reference proteome</keyword>
<keyword evidence="3" id="KW-0378">Hydrolase</keyword>